<evidence type="ECO:0000313" key="1">
    <source>
        <dbReference type="EMBL" id="SKB00292.1"/>
    </source>
</evidence>
<sequence>MKNYFSIYGLYRWRGSISCSVNFKINKIGEIIYEFTIWTIWWTVCT</sequence>
<dbReference type="AlphaFoldDB" id="A0A1T4YEP3"/>
<gene>
    <name evidence="1" type="ORF">SAMN05443428_14213</name>
</gene>
<organism evidence="1 2">
    <name type="scientific">Caloramator quimbayensis</name>
    <dbReference type="NCBI Taxonomy" id="1147123"/>
    <lineage>
        <taxon>Bacteria</taxon>
        <taxon>Bacillati</taxon>
        <taxon>Bacillota</taxon>
        <taxon>Clostridia</taxon>
        <taxon>Eubacteriales</taxon>
        <taxon>Clostridiaceae</taxon>
        <taxon>Caloramator</taxon>
    </lineage>
</organism>
<dbReference type="EMBL" id="FUYH01000042">
    <property type="protein sequence ID" value="SKB00292.1"/>
    <property type="molecule type" value="Genomic_DNA"/>
</dbReference>
<protein>
    <submittedName>
        <fullName evidence="1">Uncharacterized protein</fullName>
    </submittedName>
</protein>
<keyword evidence="2" id="KW-1185">Reference proteome</keyword>
<reference evidence="2" key="1">
    <citation type="submission" date="2017-02" db="EMBL/GenBank/DDBJ databases">
        <authorList>
            <person name="Varghese N."/>
            <person name="Submissions S."/>
        </authorList>
    </citation>
    <scope>NUCLEOTIDE SEQUENCE [LARGE SCALE GENOMIC DNA]</scope>
    <source>
        <strain evidence="2">USBA 833</strain>
    </source>
</reference>
<name>A0A1T4YEP3_9CLOT</name>
<dbReference type="Proteomes" id="UP000190105">
    <property type="component" value="Unassembled WGS sequence"/>
</dbReference>
<proteinExistence type="predicted"/>
<evidence type="ECO:0000313" key="2">
    <source>
        <dbReference type="Proteomes" id="UP000190105"/>
    </source>
</evidence>
<accession>A0A1T4YEP3</accession>